<accession>A0AC34RDH6</accession>
<name>A0AC34RDH6_9BILA</name>
<proteinExistence type="predicted"/>
<evidence type="ECO:0000313" key="2">
    <source>
        <dbReference type="WBParaSite" id="JU765_v2.g5966.t1"/>
    </source>
</evidence>
<protein>
    <submittedName>
        <fullName evidence="2">Ribosomal protein L32</fullName>
    </submittedName>
</protein>
<dbReference type="Proteomes" id="UP000887576">
    <property type="component" value="Unplaced"/>
</dbReference>
<reference evidence="2" key="1">
    <citation type="submission" date="2022-11" db="UniProtKB">
        <authorList>
            <consortium name="WormBaseParasite"/>
        </authorList>
    </citation>
    <scope>IDENTIFICATION</scope>
</reference>
<organism evidence="1 2">
    <name type="scientific">Panagrolaimus sp. JU765</name>
    <dbReference type="NCBI Taxonomy" id="591449"/>
    <lineage>
        <taxon>Eukaryota</taxon>
        <taxon>Metazoa</taxon>
        <taxon>Ecdysozoa</taxon>
        <taxon>Nematoda</taxon>
        <taxon>Chromadorea</taxon>
        <taxon>Rhabditida</taxon>
        <taxon>Tylenchina</taxon>
        <taxon>Panagrolaimomorpha</taxon>
        <taxon>Panagrolaimoidea</taxon>
        <taxon>Panagrolaimidae</taxon>
        <taxon>Panagrolaimus</taxon>
    </lineage>
</organism>
<sequence>MSRFFKVKLPTKKSDDAVCLPQENLKSSRNLNSFIYFSATKKVYNFFIFQLFARFVNFSRDSASFSKFYNK</sequence>
<dbReference type="WBParaSite" id="JU765_v2.g5966.t1">
    <property type="protein sequence ID" value="JU765_v2.g5966.t1"/>
    <property type="gene ID" value="JU765_v2.g5966"/>
</dbReference>
<evidence type="ECO:0000313" key="1">
    <source>
        <dbReference type="Proteomes" id="UP000887576"/>
    </source>
</evidence>